<keyword evidence="5" id="KW-1185">Reference proteome</keyword>
<dbReference type="InterPro" id="IPR013325">
    <property type="entry name" value="RNA_pol_sigma_r2"/>
</dbReference>
<dbReference type="GO" id="GO:0003677">
    <property type="term" value="F:DNA binding"/>
    <property type="evidence" value="ECO:0007669"/>
    <property type="project" value="InterPro"/>
</dbReference>
<gene>
    <name evidence="4" type="ORF">G3T16_05310</name>
</gene>
<evidence type="ECO:0000259" key="3">
    <source>
        <dbReference type="Pfam" id="PF08281"/>
    </source>
</evidence>
<dbReference type="PANTHER" id="PTHR30173">
    <property type="entry name" value="SIGMA 19 FACTOR"/>
    <property type="match status" value="1"/>
</dbReference>
<proteinExistence type="predicted"/>
<dbReference type="SUPFAM" id="SSF88659">
    <property type="entry name" value="Sigma3 and sigma4 domains of RNA polymerase sigma factors"/>
    <property type="match status" value="1"/>
</dbReference>
<dbReference type="InterPro" id="IPR036388">
    <property type="entry name" value="WH-like_DNA-bd_sf"/>
</dbReference>
<dbReference type="Proteomes" id="UP000477680">
    <property type="component" value="Chromosome"/>
</dbReference>
<evidence type="ECO:0000259" key="2">
    <source>
        <dbReference type="Pfam" id="PF04542"/>
    </source>
</evidence>
<dbReference type="SUPFAM" id="SSF88946">
    <property type="entry name" value="Sigma2 domain of RNA polymerase sigma factors"/>
    <property type="match status" value="1"/>
</dbReference>
<dbReference type="Pfam" id="PF08281">
    <property type="entry name" value="Sigma70_r4_2"/>
    <property type="match status" value="1"/>
</dbReference>
<dbReference type="InterPro" id="IPR013324">
    <property type="entry name" value="RNA_pol_sigma_r3/r4-like"/>
</dbReference>
<dbReference type="GO" id="GO:0006352">
    <property type="term" value="P:DNA-templated transcription initiation"/>
    <property type="evidence" value="ECO:0007669"/>
    <property type="project" value="InterPro"/>
</dbReference>
<dbReference type="NCBIfam" id="TIGR02957">
    <property type="entry name" value="SigX4"/>
    <property type="match status" value="1"/>
</dbReference>
<dbReference type="InterPro" id="IPR014284">
    <property type="entry name" value="RNA_pol_sigma-70_dom"/>
</dbReference>
<dbReference type="InterPro" id="IPR007627">
    <property type="entry name" value="RNA_pol_sigma70_r2"/>
</dbReference>
<dbReference type="NCBIfam" id="NF007214">
    <property type="entry name" value="PRK09636.1"/>
    <property type="match status" value="1"/>
</dbReference>
<sequence>MADKEALYQQARPRLFGLAYRLLGSRVDAEDLVQDAWFKWRAADESLVHDAEAWLVTVVTRLGIDRQRQAKARRETYLGPWLPEPLLDEPPLDGEALMILAADLSMAFLVALERLGPEERAAFLLREVFDYSYNDIAAVLGKSEMACRQLISRARKRVRDDRVRYPVREDRQRQLATQFAEALMSEDREGFTRLLAREVEWVSDGGGKARAASRPITGVRATTRLAMGLVRRWRGKLQVQVATINGQSGVLLCVERRILSAWALETDGRQVCSIYSVVNPDKLRSLKRAPVINLPIG</sequence>
<feature type="domain" description="RNA polymerase sigma-70 region 2" evidence="2">
    <location>
        <begin position="7"/>
        <end position="71"/>
    </location>
</feature>
<comment type="subunit">
    <text evidence="1">Interacts transiently with the RNA polymerase catalytic core formed by RpoA, RpoB, RpoC and RpoZ (2 alpha, 1 beta, 1 beta' and 1 omega subunit) to form the RNA polymerase holoenzyme that can initiate transcription.</text>
</comment>
<feature type="domain" description="RNA polymerase sigma factor 70 region 4 type 2" evidence="3">
    <location>
        <begin position="106"/>
        <end position="157"/>
    </location>
</feature>
<dbReference type="InterPro" id="IPR013249">
    <property type="entry name" value="RNA_pol_sigma70_r4_t2"/>
</dbReference>
<dbReference type="SUPFAM" id="SSF54427">
    <property type="entry name" value="NTF2-like"/>
    <property type="match status" value="1"/>
</dbReference>
<name>A0A6C0TYP8_9GAMM</name>
<evidence type="ECO:0000256" key="1">
    <source>
        <dbReference type="ARBA" id="ARBA00011344"/>
    </source>
</evidence>
<evidence type="ECO:0000313" key="5">
    <source>
        <dbReference type="Proteomes" id="UP000477680"/>
    </source>
</evidence>
<dbReference type="Pfam" id="PF04542">
    <property type="entry name" value="Sigma70_r2"/>
    <property type="match status" value="1"/>
</dbReference>
<dbReference type="AlphaFoldDB" id="A0A6C0TYP8"/>
<accession>A0A6C0TYP8</accession>
<dbReference type="EMBL" id="CP048711">
    <property type="protein sequence ID" value="QIB64896.1"/>
    <property type="molecule type" value="Genomic_DNA"/>
</dbReference>
<dbReference type="InterPro" id="IPR052704">
    <property type="entry name" value="ECF_Sigma-70_Domain"/>
</dbReference>
<evidence type="ECO:0000313" key="4">
    <source>
        <dbReference type="EMBL" id="QIB64896.1"/>
    </source>
</evidence>
<dbReference type="NCBIfam" id="TIGR02937">
    <property type="entry name" value="sigma70-ECF"/>
    <property type="match status" value="1"/>
</dbReference>
<dbReference type="InterPro" id="IPR014303">
    <property type="entry name" value="RNA_pol_sigma-70_ECF"/>
</dbReference>
<dbReference type="PANTHER" id="PTHR30173:SF36">
    <property type="entry name" value="ECF RNA POLYMERASE SIGMA FACTOR SIGJ"/>
    <property type="match status" value="1"/>
</dbReference>
<organism evidence="4 5">
    <name type="scientific">Kineobactrum salinum</name>
    <dbReference type="NCBI Taxonomy" id="2708301"/>
    <lineage>
        <taxon>Bacteria</taxon>
        <taxon>Pseudomonadati</taxon>
        <taxon>Pseudomonadota</taxon>
        <taxon>Gammaproteobacteria</taxon>
        <taxon>Cellvibrionales</taxon>
        <taxon>Halieaceae</taxon>
        <taxon>Kineobactrum</taxon>
    </lineage>
</organism>
<dbReference type="Gene3D" id="1.10.1740.10">
    <property type="match status" value="1"/>
</dbReference>
<dbReference type="KEGG" id="kim:G3T16_05310"/>
<dbReference type="GO" id="GO:0016987">
    <property type="term" value="F:sigma factor activity"/>
    <property type="evidence" value="ECO:0007669"/>
    <property type="project" value="InterPro"/>
</dbReference>
<reference evidence="4 5" key="1">
    <citation type="submission" date="2020-02" db="EMBL/GenBank/DDBJ databases">
        <title>Genome sequencing for Kineobactrum sp. M2.</title>
        <authorList>
            <person name="Park S.-J."/>
        </authorList>
    </citation>
    <scope>NUCLEOTIDE SEQUENCE [LARGE SCALE GENOMIC DNA]</scope>
    <source>
        <strain evidence="4 5">M2</strain>
    </source>
</reference>
<dbReference type="RefSeq" id="WP_163494145.1">
    <property type="nucleotide sequence ID" value="NZ_CP048711.1"/>
</dbReference>
<dbReference type="InterPro" id="IPR032710">
    <property type="entry name" value="NTF2-like_dom_sf"/>
</dbReference>
<dbReference type="Gene3D" id="1.10.10.10">
    <property type="entry name" value="Winged helix-like DNA-binding domain superfamily/Winged helix DNA-binding domain"/>
    <property type="match status" value="1"/>
</dbReference>
<protein>
    <submittedName>
        <fullName evidence="4">RNA polymerase sigma-70 factor</fullName>
    </submittedName>
</protein>